<dbReference type="Proteomes" id="UP001254608">
    <property type="component" value="Unassembled WGS sequence"/>
</dbReference>
<dbReference type="RefSeq" id="WP_311365863.1">
    <property type="nucleotide sequence ID" value="NZ_JAVRIC010000021.1"/>
</dbReference>
<evidence type="ECO:0000313" key="1">
    <source>
        <dbReference type="EMBL" id="MDT0498455.1"/>
    </source>
</evidence>
<proteinExistence type="predicted"/>
<dbReference type="SUPFAM" id="SSF51905">
    <property type="entry name" value="FAD/NAD(P)-binding domain"/>
    <property type="match status" value="1"/>
</dbReference>
<sequence>MRIAILGGGFGGIGAAIKLSEAGYEAITIFEKASDVGGCWRDNSYPVRPATCRPICTRSRSNPTRLVAKIRVTGGD</sequence>
<gene>
    <name evidence="1" type="ORF">RM530_13965</name>
</gene>
<dbReference type="Gene3D" id="3.50.50.60">
    <property type="entry name" value="FAD/NAD(P)-binding domain"/>
    <property type="match status" value="1"/>
</dbReference>
<accession>A0ABU2WKP6</accession>
<dbReference type="EMBL" id="JAVRIC010000021">
    <property type="protein sequence ID" value="MDT0498455.1"/>
    <property type="molecule type" value="Genomic_DNA"/>
</dbReference>
<comment type="caution">
    <text evidence="1">The sequence shown here is derived from an EMBL/GenBank/DDBJ whole genome shotgun (WGS) entry which is preliminary data.</text>
</comment>
<evidence type="ECO:0000313" key="2">
    <source>
        <dbReference type="Proteomes" id="UP001254608"/>
    </source>
</evidence>
<dbReference type="PRINTS" id="PR00419">
    <property type="entry name" value="ADXRDTASE"/>
</dbReference>
<name>A0ABU2WKP6_9GAMM</name>
<reference evidence="1 2" key="1">
    <citation type="submission" date="2023-09" db="EMBL/GenBank/DDBJ databases">
        <authorList>
            <person name="Rey-Velasco X."/>
        </authorList>
    </citation>
    <scope>NUCLEOTIDE SEQUENCE [LARGE SCALE GENOMIC DNA]</scope>
    <source>
        <strain evidence="1 2">W345</strain>
    </source>
</reference>
<dbReference type="InterPro" id="IPR036188">
    <property type="entry name" value="FAD/NAD-bd_sf"/>
</dbReference>
<organism evidence="1 2">
    <name type="scientific">Banduia mediterranea</name>
    <dbReference type="NCBI Taxonomy" id="3075609"/>
    <lineage>
        <taxon>Bacteria</taxon>
        <taxon>Pseudomonadati</taxon>
        <taxon>Pseudomonadota</taxon>
        <taxon>Gammaproteobacteria</taxon>
        <taxon>Nevskiales</taxon>
        <taxon>Algiphilaceae</taxon>
        <taxon>Banduia</taxon>
    </lineage>
</organism>
<dbReference type="Pfam" id="PF13450">
    <property type="entry name" value="NAD_binding_8"/>
    <property type="match status" value="1"/>
</dbReference>
<keyword evidence="2" id="KW-1185">Reference proteome</keyword>
<protein>
    <submittedName>
        <fullName evidence="1">NAD(P)-binding protein</fullName>
    </submittedName>
</protein>